<evidence type="ECO:0000256" key="1">
    <source>
        <dbReference type="SAM" id="SignalP"/>
    </source>
</evidence>
<feature type="signal peptide" evidence="1">
    <location>
        <begin position="1"/>
        <end position="23"/>
    </location>
</feature>
<dbReference type="Pfam" id="PF04314">
    <property type="entry name" value="PCuAC"/>
    <property type="match status" value="1"/>
</dbReference>
<sequence length="157" mass="16623">MSMQLKHGLAALALMGLALPALAQTTVSDAWVRASVPHQQSTGAFMTLTADTDSKLVSVASPVAKTVQVHEMTMNGDVMGMREVKAVELPAGKAVSLDPNGYHVMLMGLAKQVKEGEQVPLTLVIEDAKGDKQTLEVQAPVRPLAAEAGHDHGHMQH</sequence>
<dbReference type="SUPFAM" id="SSF110087">
    <property type="entry name" value="DR1885-like metal-binding protein"/>
    <property type="match status" value="1"/>
</dbReference>
<dbReference type="PANTHER" id="PTHR36302">
    <property type="entry name" value="BLR7088 PROTEIN"/>
    <property type="match status" value="1"/>
</dbReference>
<name>A0A1X0ZT33_PSEPU</name>
<feature type="chain" id="PRO_5013140404" evidence="1">
    <location>
        <begin position="24"/>
        <end position="157"/>
    </location>
</feature>
<gene>
    <name evidence="2" type="ORF">B7H17_17430</name>
</gene>
<dbReference type="Proteomes" id="UP000193675">
    <property type="component" value="Unassembled WGS sequence"/>
</dbReference>
<dbReference type="Gene3D" id="2.60.40.1890">
    <property type="entry name" value="PCu(A)C copper chaperone"/>
    <property type="match status" value="1"/>
</dbReference>
<dbReference type="InterPro" id="IPR007410">
    <property type="entry name" value="LpqE-like"/>
</dbReference>
<dbReference type="RefSeq" id="WP_084857997.1">
    <property type="nucleotide sequence ID" value="NZ_NBWC01000025.1"/>
</dbReference>
<dbReference type="InterPro" id="IPR058248">
    <property type="entry name" value="Lxx211020-like"/>
</dbReference>
<comment type="caution">
    <text evidence="2">The sequence shown here is derived from an EMBL/GenBank/DDBJ whole genome shotgun (WGS) entry which is preliminary data.</text>
</comment>
<dbReference type="OrthoDB" id="9796962at2"/>
<dbReference type="EMBL" id="NBWC01000025">
    <property type="protein sequence ID" value="ORL62828.1"/>
    <property type="molecule type" value="Genomic_DNA"/>
</dbReference>
<evidence type="ECO:0000313" key="2">
    <source>
        <dbReference type="EMBL" id="ORL62828.1"/>
    </source>
</evidence>
<organism evidence="2 3">
    <name type="scientific">Pseudomonas putida</name>
    <name type="common">Arthrobacter siderocapsulatus</name>
    <dbReference type="NCBI Taxonomy" id="303"/>
    <lineage>
        <taxon>Bacteria</taxon>
        <taxon>Pseudomonadati</taxon>
        <taxon>Pseudomonadota</taxon>
        <taxon>Gammaproteobacteria</taxon>
        <taxon>Pseudomonadales</taxon>
        <taxon>Pseudomonadaceae</taxon>
        <taxon>Pseudomonas</taxon>
    </lineage>
</organism>
<keyword evidence="1" id="KW-0732">Signal</keyword>
<proteinExistence type="predicted"/>
<protein>
    <submittedName>
        <fullName evidence="2">Transporter</fullName>
    </submittedName>
</protein>
<evidence type="ECO:0000313" key="3">
    <source>
        <dbReference type="Proteomes" id="UP000193675"/>
    </source>
</evidence>
<dbReference type="AlphaFoldDB" id="A0A1X0ZT33"/>
<reference evidence="2 3" key="1">
    <citation type="submission" date="2017-04" db="EMBL/GenBank/DDBJ databases">
        <title>Presence of VIM-2 positive Pseudomonas species in chickens and their surrounding environment.</title>
        <authorList>
            <person name="Zhang R."/>
        </authorList>
    </citation>
    <scope>NUCLEOTIDE SEQUENCE [LARGE SCALE GENOMIC DNA]</scope>
    <source>
        <strain evidence="2 3">DZ-C18</strain>
    </source>
</reference>
<dbReference type="PANTHER" id="PTHR36302:SF1">
    <property type="entry name" value="COPPER CHAPERONE PCU(A)C"/>
    <property type="match status" value="1"/>
</dbReference>
<accession>A0A1X0ZT33</accession>
<dbReference type="InterPro" id="IPR036182">
    <property type="entry name" value="PCuAC_sf"/>
</dbReference>